<evidence type="ECO:0000313" key="3">
    <source>
        <dbReference type="EMBL" id="KIY91760.1"/>
    </source>
</evidence>
<proteinExistence type="predicted"/>
<accession>A0A0D2M8J1</accession>
<dbReference type="AlphaFoldDB" id="A0A0D2M8J1"/>
<keyword evidence="1" id="KW-1133">Transmembrane helix</keyword>
<keyword evidence="4" id="KW-1185">Reference proteome</keyword>
<dbReference type="PANTHER" id="PTHR32100">
    <property type="entry name" value="OMEGA-6 FATTY ACID DESATURASE, CHLOROPLASTIC"/>
    <property type="match status" value="1"/>
</dbReference>
<dbReference type="EMBL" id="KK106315">
    <property type="protein sequence ID" value="KIY91760.1"/>
    <property type="molecule type" value="Genomic_DNA"/>
</dbReference>
<dbReference type="STRING" id="145388.A0A0D2M8J1"/>
<dbReference type="GO" id="GO:0006629">
    <property type="term" value="P:lipid metabolic process"/>
    <property type="evidence" value="ECO:0007669"/>
    <property type="project" value="InterPro"/>
</dbReference>
<feature type="domain" description="Fatty acid desaturase" evidence="2">
    <location>
        <begin position="12"/>
        <end position="79"/>
    </location>
</feature>
<dbReference type="GO" id="GO:0016491">
    <property type="term" value="F:oxidoreductase activity"/>
    <property type="evidence" value="ECO:0007669"/>
    <property type="project" value="UniProtKB-KW"/>
</dbReference>
<reference evidence="3 4" key="1">
    <citation type="journal article" date="2013" name="BMC Genomics">
        <title>Reconstruction of the lipid metabolism for the microalga Monoraphidium neglectum from its genome sequence reveals characteristics suitable for biofuel production.</title>
        <authorList>
            <person name="Bogen C."/>
            <person name="Al-Dilaimi A."/>
            <person name="Albersmeier A."/>
            <person name="Wichmann J."/>
            <person name="Grundmann M."/>
            <person name="Rupp O."/>
            <person name="Lauersen K.J."/>
            <person name="Blifernez-Klassen O."/>
            <person name="Kalinowski J."/>
            <person name="Goesmann A."/>
            <person name="Mussgnug J.H."/>
            <person name="Kruse O."/>
        </authorList>
    </citation>
    <scope>NUCLEOTIDE SEQUENCE [LARGE SCALE GENOMIC DNA]</scope>
    <source>
        <strain evidence="3 4">SAG 48.87</strain>
    </source>
</reference>
<evidence type="ECO:0000313" key="4">
    <source>
        <dbReference type="Proteomes" id="UP000054498"/>
    </source>
</evidence>
<dbReference type="Pfam" id="PF00487">
    <property type="entry name" value="FA_desaturase"/>
    <property type="match status" value="1"/>
</dbReference>
<keyword evidence="3" id="KW-0560">Oxidoreductase</keyword>
<evidence type="ECO:0000256" key="1">
    <source>
        <dbReference type="SAM" id="Phobius"/>
    </source>
</evidence>
<evidence type="ECO:0000259" key="2">
    <source>
        <dbReference type="Pfam" id="PF00487"/>
    </source>
</evidence>
<dbReference type="InterPro" id="IPR005804">
    <property type="entry name" value="FA_desaturase_dom"/>
</dbReference>
<name>A0A0D2M8J1_9CHLO</name>
<protein>
    <submittedName>
        <fullName evidence="3">Omega-6 fatty acid desaturase</fullName>
        <ecNumber evidence="3">1.14.19.-</ecNumber>
    </submittedName>
</protein>
<dbReference type="OrthoDB" id="10260134at2759"/>
<dbReference type="RefSeq" id="XP_013890780.1">
    <property type="nucleotide sequence ID" value="XM_014035326.1"/>
</dbReference>
<dbReference type="KEGG" id="mng:MNEG_16202"/>
<feature type="transmembrane region" description="Helical" evidence="1">
    <location>
        <begin position="12"/>
        <end position="33"/>
    </location>
</feature>
<dbReference type="Proteomes" id="UP000054498">
    <property type="component" value="Unassembled WGS sequence"/>
</dbReference>
<sequence length="80" mass="9134">MSASLYLISVTPWFLLPLSWFIAGTAFTGFFVIGHDAGHRSFSDNKLLEDVVGTLAFMPLLYPFEPWRIKHNQHHAQTNK</sequence>
<dbReference type="EC" id="1.14.19.-" evidence="3"/>
<dbReference type="InterPro" id="IPR012171">
    <property type="entry name" value="Fatty_acid_desaturase"/>
</dbReference>
<keyword evidence="1" id="KW-0472">Membrane</keyword>
<dbReference type="GeneID" id="25733939"/>
<gene>
    <name evidence="3" type="ORF">MNEG_16202</name>
</gene>
<organism evidence="3 4">
    <name type="scientific">Monoraphidium neglectum</name>
    <dbReference type="NCBI Taxonomy" id="145388"/>
    <lineage>
        <taxon>Eukaryota</taxon>
        <taxon>Viridiplantae</taxon>
        <taxon>Chlorophyta</taxon>
        <taxon>core chlorophytes</taxon>
        <taxon>Chlorophyceae</taxon>
        <taxon>CS clade</taxon>
        <taxon>Sphaeropleales</taxon>
        <taxon>Selenastraceae</taxon>
        <taxon>Monoraphidium</taxon>
    </lineage>
</organism>
<keyword evidence="1" id="KW-0812">Transmembrane</keyword>